<dbReference type="PANTHER" id="PTHR43240">
    <property type="entry name" value="1,4-DIHYDROXY-2-NAPHTHOYL-COA THIOESTERASE 1"/>
    <property type="match status" value="1"/>
</dbReference>
<accession>A0ABS7FN64</accession>
<dbReference type="InterPro" id="IPR003736">
    <property type="entry name" value="PAAI_dom"/>
</dbReference>
<sequence length="161" mass="16635">MTVVIPRRGIVRDERTTPGLEQLRAAIAAGADGGAGIGALLGMTAESLEVGRAVFGLEPSPRFGNPLGTVHGGVLSTLLDSAMSCAVHTSLPEGAGYTTLELKVNFVRAVPIQGGRLRCEGTTVHMGRRVATCEGRITDQDGRLVAHGTATCMVFAPPTGQ</sequence>
<proteinExistence type="predicted"/>
<dbReference type="SUPFAM" id="SSF54637">
    <property type="entry name" value="Thioesterase/thiol ester dehydrase-isomerase"/>
    <property type="match status" value="1"/>
</dbReference>
<name>A0ABS7FN64_9ACTN</name>
<dbReference type="Gene3D" id="3.10.129.10">
    <property type="entry name" value="Hotdog Thioesterase"/>
    <property type="match status" value="1"/>
</dbReference>
<dbReference type="Proteomes" id="UP000774570">
    <property type="component" value="Unassembled WGS sequence"/>
</dbReference>
<evidence type="ECO:0000259" key="2">
    <source>
        <dbReference type="Pfam" id="PF03061"/>
    </source>
</evidence>
<dbReference type="CDD" id="cd03443">
    <property type="entry name" value="PaaI_thioesterase"/>
    <property type="match status" value="1"/>
</dbReference>
<feature type="domain" description="Thioesterase" evidence="2">
    <location>
        <begin position="68"/>
        <end position="146"/>
    </location>
</feature>
<gene>
    <name evidence="3" type="ORF">K1Y72_01360</name>
</gene>
<dbReference type="InterPro" id="IPR006683">
    <property type="entry name" value="Thioestr_dom"/>
</dbReference>
<keyword evidence="1" id="KW-0378">Hydrolase</keyword>
<dbReference type="InterPro" id="IPR029069">
    <property type="entry name" value="HotDog_dom_sf"/>
</dbReference>
<evidence type="ECO:0000256" key="1">
    <source>
        <dbReference type="ARBA" id="ARBA00022801"/>
    </source>
</evidence>
<dbReference type="PANTHER" id="PTHR43240:SF1">
    <property type="entry name" value="BLR5584 PROTEIN"/>
    <property type="match status" value="1"/>
</dbReference>
<evidence type="ECO:0000313" key="3">
    <source>
        <dbReference type="EMBL" id="MBW8480998.1"/>
    </source>
</evidence>
<dbReference type="NCBIfam" id="TIGR00369">
    <property type="entry name" value="unchar_dom_1"/>
    <property type="match status" value="1"/>
</dbReference>
<keyword evidence="4" id="KW-1185">Reference proteome</keyword>
<dbReference type="Pfam" id="PF03061">
    <property type="entry name" value="4HBT"/>
    <property type="match status" value="1"/>
</dbReference>
<dbReference type="EMBL" id="JAIBOA010000001">
    <property type="protein sequence ID" value="MBW8480998.1"/>
    <property type="molecule type" value="Genomic_DNA"/>
</dbReference>
<protein>
    <submittedName>
        <fullName evidence="3">PaaI family thioesterase</fullName>
    </submittedName>
</protein>
<comment type="caution">
    <text evidence="3">The sequence shown here is derived from an EMBL/GenBank/DDBJ whole genome shotgun (WGS) entry which is preliminary data.</text>
</comment>
<reference evidence="3 4" key="1">
    <citation type="submission" date="2021-07" db="EMBL/GenBank/DDBJ databases">
        <title>Actinomadura sp. PM05-2 isolated from lichen.</title>
        <authorList>
            <person name="Somphong A."/>
            <person name="Phongsopitanun W."/>
            <person name="Tanasupawat S."/>
            <person name="Peongsungnone V."/>
        </authorList>
    </citation>
    <scope>NUCLEOTIDE SEQUENCE [LARGE SCALE GENOMIC DNA]</scope>
    <source>
        <strain evidence="3 4">PM05-2</strain>
    </source>
</reference>
<organism evidence="3 4">
    <name type="scientific">Actinomadura parmotrematis</name>
    <dbReference type="NCBI Taxonomy" id="2864039"/>
    <lineage>
        <taxon>Bacteria</taxon>
        <taxon>Bacillati</taxon>
        <taxon>Actinomycetota</taxon>
        <taxon>Actinomycetes</taxon>
        <taxon>Streptosporangiales</taxon>
        <taxon>Thermomonosporaceae</taxon>
        <taxon>Actinomadura</taxon>
    </lineage>
</organism>
<evidence type="ECO:0000313" key="4">
    <source>
        <dbReference type="Proteomes" id="UP000774570"/>
    </source>
</evidence>